<evidence type="ECO:0000313" key="9">
    <source>
        <dbReference type="EMBL" id="EWH10134.1"/>
    </source>
</evidence>
<dbReference type="InterPro" id="IPR022510">
    <property type="entry name" value="Sortase_His-kinase"/>
</dbReference>
<dbReference type="OrthoDB" id="6735159at2"/>
<keyword evidence="3" id="KW-0597">Phosphoprotein</keyword>
<evidence type="ECO:0000256" key="3">
    <source>
        <dbReference type="ARBA" id="ARBA00022553"/>
    </source>
</evidence>
<comment type="catalytic activity">
    <reaction evidence="1">
        <text>ATP + protein L-histidine = ADP + protein N-phospho-L-histidine.</text>
        <dbReference type="EC" id="2.7.13.3"/>
    </reaction>
</comment>
<dbReference type="PROSITE" id="PS50109">
    <property type="entry name" value="HIS_KIN"/>
    <property type="match status" value="1"/>
</dbReference>
<dbReference type="SUPFAM" id="SSF55874">
    <property type="entry name" value="ATPase domain of HSP90 chaperone/DNA topoisomerase II/histidine kinase"/>
    <property type="match status" value="1"/>
</dbReference>
<keyword evidence="7" id="KW-1133">Transmembrane helix</keyword>
<dbReference type="SUPFAM" id="SSF47384">
    <property type="entry name" value="Homodimeric domain of signal transducing histidine kinase"/>
    <property type="match status" value="1"/>
</dbReference>
<dbReference type="InterPro" id="IPR036097">
    <property type="entry name" value="HisK_dim/P_sf"/>
</dbReference>
<keyword evidence="6" id="KW-0902">Two-component regulatory system</keyword>
<proteinExistence type="predicted"/>
<dbReference type="InterPro" id="IPR005467">
    <property type="entry name" value="His_kinase_dom"/>
</dbReference>
<comment type="caution">
    <text evidence="9">The sequence shown here is derived from an EMBL/GenBank/DDBJ whole genome shotgun (WGS) entry which is preliminary data.</text>
</comment>
<keyword evidence="5 9" id="KW-0418">Kinase</keyword>
<accession>W7QBF7</accession>
<dbReference type="GO" id="GO:0005886">
    <property type="term" value="C:plasma membrane"/>
    <property type="evidence" value="ECO:0007669"/>
    <property type="project" value="TreeGrafter"/>
</dbReference>
<dbReference type="InterPro" id="IPR036890">
    <property type="entry name" value="HATPase_C_sf"/>
</dbReference>
<feature type="domain" description="Histidine kinase" evidence="8">
    <location>
        <begin position="502"/>
        <end position="721"/>
    </location>
</feature>
<gene>
    <name evidence="9" type="ORF">DS2_09317</name>
</gene>
<keyword evidence="10" id="KW-1185">Reference proteome</keyword>
<evidence type="ECO:0000256" key="6">
    <source>
        <dbReference type="ARBA" id="ARBA00023012"/>
    </source>
</evidence>
<dbReference type="SUPFAM" id="SSF49344">
    <property type="entry name" value="CBD9-like"/>
    <property type="match status" value="1"/>
</dbReference>
<evidence type="ECO:0000256" key="1">
    <source>
        <dbReference type="ARBA" id="ARBA00000085"/>
    </source>
</evidence>
<dbReference type="CDD" id="cd00082">
    <property type="entry name" value="HisKA"/>
    <property type="match status" value="1"/>
</dbReference>
<sequence length="721" mass="80770">MLKKLFSLKSKLLLLSSCMLLLPLLGYQYVSEMENFLRAGQEQTMLGTAKAVATALHERPALFDQSAAYQQQVIPSRDLYAYALPAPVKLDGHLTEWASLDKYQQQYDHAHRLAIFDNAAKSTVSFSQKVGQYQQHLYLAIAVKDNYVVARAPNSYAVDKNDYLQISIFRPETGLQRYIFAAQAHPNLDLYTQGQWVNAFAVDDNNRAELPEKQVQGYWRNTAQGYNLELRLPISWVGAKVGFAIFDVDNSTTQQLVGAIGNADELGTILVPSPEIDAIIKGLSYHNSRIWVVDKHGRVLARSGDIQQASTSYHTSNTSAKFLQQVQKLLQPIYDAVLTHPSKIFIDQLKDAVKIEDQALKQALQGQADTAWRLTPDKAAVILSAAHPIYIDGQVLGAVVIEETTHGIRTLRNQSLQNLFNQMVLLLLVGSCIFLLFALRISGRIQNLKKQLGSAVDAQGRILAKVKPEKQLDEIGDLSRSVSDLVERLSQYNRYLESMSSRMSHEFKTPIAIIASSLEVLKAEQTQLQDSEFFQRAEQGMHRLNCMLAAMTEATRLEQSIHHPNYLAQKEAFDFATVVQGCVMAHQQTFPNQVFKLIELPGDYQVIGSPDLIVQMLEKILANAIDFAKADSEIEIRLIRDKKQLKLTIFNQGALLPEQMAANLFNSMVSVRDSNSQQAHLGLGLYIARLVSQFHNGQIRAYNQDQPQQGVVIEFVMGLVN</sequence>
<dbReference type="EC" id="2.7.13.3" evidence="2"/>
<dbReference type="GO" id="GO:0016036">
    <property type="term" value="P:cellular response to phosphate starvation"/>
    <property type="evidence" value="ECO:0007669"/>
    <property type="project" value="TreeGrafter"/>
</dbReference>
<dbReference type="NCBIfam" id="TIGR03785">
    <property type="entry name" value="marine_sort_HK"/>
    <property type="match status" value="1"/>
</dbReference>
<evidence type="ECO:0000256" key="4">
    <source>
        <dbReference type="ARBA" id="ARBA00022679"/>
    </source>
</evidence>
<name>W7QBF7_9ALTE</name>
<dbReference type="InterPro" id="IPR003594">
    <property type="entry name" value="HATPase_dom"/>
</dbReference>
<evidence type="ECO:0000256" key="5">
    <source>
        <dbReference type="ARBA" id="ARBA00022777"/>
    </source>
</evidence>
<dbReference type="EMBL" id="ARZY01000015">
    <property type="protein sequence ID" value="EWH10134.1"/>
    <property type="molecule type" value="Genomic_DNA"/>
</dbReference>
<dbReference type="PANTHER" id="PTHR45453:SF1">
    <property type="entry name" value="PHOSPHATE REGULON SENSOR PROTEIN PHOR"/>
    <property type="match status" value="1"/>
</dbReference>
<dbReference type="Pfam" id="PF02518">
    <property type="entry name" value="HATPase_c"/>
    <property type="match status" value="1"/>
</dbReference>
<feature type="transmembrane region" description="Helical" evidence="7">
    <location>
        <begin position="419"/>
        <end position="439"/>
    </location>
</feature>
<dbReference type="eggNOG" id="COG2205">
    <property type="taxonomic scope" value="Bacteria"/>
</dbReference>
<dbReference type="GO" id="GO:0000155">
    <property type="term" value="F:phosphorelay sensor kinase activity"/>
    <property type="evidence" value="ECO:0007669"/>
    <property type="project" value="InterPro"/>
</dbReference>
<protein>
    <recommendedName>
        <fullName evidence="2">histidine kinase</fullName>
        <ecNumber evidence="2">2.7.13.3</ecNumber>
    </recommendedName>
</protein>
<dbReference type="GO" id="GO:0004721">
    <property type="term" value="F:phosphoprotein phosphatase activity"/>
    <property type="evidence" value="ECO:0007669"/>
    <property type="project" value="TreeGrafter"/>
</dbReference>
<dbReference type="Gene3D" id="1.10.287.130">
    <property type="match status" value="1"/>
</dbReference>
<dbReference type="CDD" id="cd09622">
    <property type="entry name" value="CBM9_like_HisKa"/>
    <property type="match status" value="1"/>
</dbReference>
<dbReference type="InterPro" id="IPR050351">
    <property type="entry name" value="BphY/WalK/GraS-like"/>
</dbReference>
<dbReference type="PATRIC" id="fig|1328313.3.peg.1904"/>
<dbReference type="RefSeq" id="WP_035014478.1">
    <property type="nucleotide sequence ID" value="NZ_ARZY01000015.1"/>
</dbReference>
<dbReference type="Pfam" id="PF00512">
    <property type="entry name" value="HisKA"/>
    <property type="match status" value="1"/>
</dbReference>
<organism evidence="9 10">
    <name type="scientific">Catenovulum agarivorans DS-2</name>
    <dbReference type="NCBI Taxonomy" id="1328313"/>
    <lineage>
        <taxon>Bacteria</taxon>
        <taxon>Pseudomonadati</taxon>
        <taxon>Pseudomonadota</taxon>
        <taxon>Gammaproteobacteria</taxon>
        <taxon>Alteromonadales</taxon>
        <taxon>Alteromonadaceae</taxon>
        <taxon>Catenovulum</taxon>
    </lineage>
</organism>
<reference evidence="9 10" key="1">
    <citation type="journal article" date="2014" name="Genome Announc.">
        <title>Draft Genome Sequence of the Agar-Degrading Bacterium Catenovulum sp. Strain DS-2, Isolated from Intestines of Haliotis diversicolor.</title>
        <authorList>
            <person name="Shan D."/>
            <person name="Li X."/>
            <person name="Gu Z."/>
            <person name="Wei G."/>
            <person name="Gao Z."/>
            <person name="Shao Z."/>
        </authorList>
    </citation>
    <scope>NUCLEOTIDE SEQUENCE [LARGE SCALE GENOMIC DNA]</scope>
    <source>
        <strain evidence="9 10">DS-2</strain>
    </source>
</reference>
<dbReference type="Gene3D" id="6.10.340.10">
    <property type="match status" value="1"/>
</dbReference>
<dbReference type="Gene3D" id="2.60.40.1190">
    <property type="match status" value="1"/>
</dbReference>
<evidence type="ECO:0000256" key="2">
    <source>
        <dbReference type="ARBA" id="ARBA00012438"/>
    </source>
</evidence>
<dbReference type="Proteomes" id="UP000019276">
    <property type="component" value="Unassembled WGS sequence"/>
</dbReference>
<dbReference type="SMART" id="SM00387">
    <property type="entry name" value="HATPase_c"/>
    <property type="match status" value="1"/>
</dbReference>
<evidence type="ECO:0000259" key="8">
    <source>
        <dbReference type="PROSITE" id="PS50109"/>
    </source>
</evidence>
<keyword evidence="4" id="KW-0808">Transferase</keyword>
<dbReference type="InterPro" id="IPR003661">
    <property type="entry name" value="HisK_dim/P_dom"/>
</dbReference>
<dbReference type="Gene3D" id="3.30.565.10">
    <property type="entry name" value="Histidine kinase-like ATPase, C-terminal domain"/>
    <property type="match status" value="1"/>
</dbReference>
<dbReference type="AlphaFoldDB" id="W7QBF7"/>
<dbReference type="STRING" id="1328313.DS2_09317"/>
<keyword evidence="7" id="KW-0812">Transmembrane</keyword>
<dbReference type="PANTHER" id="PTHR45453">
    <property type="entry name" value="PHOSPHATE REGULON SENSOR PROTEIN PHOR"/>
    <property type="match status" value="1"/>
</dbReference>
<evidence type="ECO:0000256" key="7">
    <source>
        <dbReference type="SAM" id="Phobius"/>
    </source>
</evidence>
<evidence type="ECO:0000313" key="10">
    <source>
        <dbReference type="Proteomes" id="UP000019276"/>
    </source>
</evidence>
<keyword evidence="7" id="KW-0472">Membrane</keyword>
<dbReference type="SMART" id="SM00388">
    <property type="entry name" value="HisKA"/>
    <property type="match status" value="1"/>
</dbReference>